<dbReference type="InterPro" id="IPR015424">
    <property type="entry name" value="PyrdxlP-dep_Trfase"/>
</dbReference>
<dbReference type="KEGG" id="bpdz:BBN53_12465"/>
<dbReference type="FunFam" id="3.40.640.10:FF:000015">
    <property type="entry name" value="Aspartate aminotransferase"/>
    <property type="match status" value="1"/>
</dbReference>
<gene>
    <name evidence="10" type="primary">tyrB</name>
    <name evidence="9" type="ORF">BBN53_12465</name>
    <name evidence="10" type="ORF">ERS370011_00064</name>
</gene>
<keyword evidence="4 7" id="KW-0032">Aminotransferase</keyword>
<dbReference type="EMBL" id="CP016440">
    <property type="protein sequence ID" value="ANY16633.1"/>
    <property type="molecule type" value="Genomic_DNA"/>
</dbReference>
<organism evidence="10 11">
    <name type="scientific">Bordetella pseudohinzii</name>
    <dbReference type="NCBI Taxonomy" id="1331258"/>
    <lineage>
        <taxon>Bacteria</taxon>
        <taxon>Pseudomonadati</taxon>
        <taxon>Pseudomonadota</taxon>
        <taxon>Betaproteobacteria</taxon>
        <taxon>Burkholderiales</taxon>
        <taxon>Alcaligenaceae</taxon>
        <taxon>Bordetella</taxon>
    </lineage>
</organism>
<reference evidence="10 11" key="1">
    <citation type="submission" date="2015-09" db="EMBL/GenBank/DDBJ databases">
        <authorList>
            <person name="Jackson K.R."/>
            <person name="Lunt B.L."/>
            <person name="Fisher J.N.B."/>
            <person name="Gardner A.V."/>
            <person name="Bailey M.E."/>
            <person name="Deus L.M."/>
            <person name="Earl A.S."/>
            <person name="Gibby P.D."/>
            <person name="Hartmann K.A."/>
            <person name="Liu J.E."/>
            <person name="Manci A.M."/>
            <person name="Nielsen D.A."/>
            <person name="Solomon M.B."/>
            <person name="Breakwell D.P."/>
            <person name="Burnett S.H."/>
            <person name="Grose J.H."/>
        </authorList>
    </citation>
    <scope>NUCLEOTIDE SEQUENCE [LARGE SCALE GENOMIC DNA]</scope>
    <source>
        <strain evidence="10 11">2789STDY5608636</strain>
    </source>
</reference>
<keyword evidence="6" id="KW-0663">Pyridoxal phosphate</keyword>
<dbReference type="RefSeq" id="WP_043211472.1">
    <property type="nucleotide sequence ID" value="NZ_CAJGUP010000039.1"/>
</dbReference>
<comment type="subunit">
    <text evidence="3">Homodimer.</text>
</comment>
<dbReference type="GO" id="GO:0005829">
    <property type="term" value="C:cytosol"/>
    <property type="evidence" value="ECO:0007669"/>
    <property type="project" value="TreeGrafter"/>
</dbReference>
<keyword evidence="5 7" id="KW-0808">Transferase</keyword>
<evidence type="ECO:0000256" key="3">
    <source>
        <dbReference type="ARBA" id="ARBA00011738"/>
    </source>
</evidence>
<dbReference type="InterPro" id="IPR004839">
    <property type="entry name" value="Aminotransferase_I/II_large"/>
</dbReference>
<reference evidence="9 12" key="2">
    <citation type="submission" date="2016-07" db="EMBL/GenBank/DDBJ databases">
        <title>Complete genome sequences of Bordetella pseudohinzii.</title>
        <authorList>
            <person name="Spilker T."/>
            <person name="Darrah R."/>
            <person name="LiPuma J.J."/>
        </authorList>
    </citation>
    <scope>NUCLEOTIDE SEQUENCE [LARGE SCALE GENOMIC DNA]</scope>
    <source>
        <strain evidence="9 12">HI4681</strain>
    </source>
</reference>
<protein>
    <recommendedName>
        <fullName evidence="7">Aminotransferase</fullName>
        <ecNumber evidence="7">2.6.1.-</ecNumber>
    </recommendedName>
</protein>
<evidence type="ECO:0000259" key="8">
    <source>
        <dbReference type="Pfam" id="PF00155"/>
    </source>
</evidence>
<dbReference type="Pfam" id="PF00155">
    <property type="entry name" value="Aminotran_1_2"/>
    <property type="match status" value="1"/>
</dbReference>
<dbReference type="PROSITE" id="PS00105">
    <property type="entry name" value="AA_TRANSFER_CLASS_1"/>
    <property type="match status" value="1"/>
</dbReference>
<evidence type="ECO:0000256" key="5">
    <source>
        <dbReference type="ARBA" id="ARBA00022679"/>
    </source>
</evidence>
<evidence type="ECO:0000256" key="1">
    <source>
        <dbReference type="ARBA" id="ARBA00001933"/>
    </source>
</evidence>
<proteinExistence type="inferred from homology"/>
<dbReference type="Proteomes" id="UP000092950">
    <property type="component" value="Chromosome"/>
</dbReference>
<dbReference type="InterPro" id="IPR015422">
    <property type="entry name" value="PyrdxlP-dep_Trfase_small"/>
</dbReference>
<dbReference type="PANTHER" id="PTHR11879:SF37">
    <property type="entry name" value="AROMATIC-AMINO-ACID AMINOTRANSFERASE"/>
    <property type="match status" value="1"/>
</dbReference>
<accession>A0A0J6F5W2</accession>
<dbReference type="GO" id="GO:0030170">
    <property type="term" value="F:pyridoxal phosphate binding"/>
    <property type="evidence" value="ECO:0007669"/>
    <property type="project" value="InterPro"/>
</dbReference>
<evidence type="ECO:0000256" key="4">
    <source>
        <dbReference type="ARBA" id="ARBA00022576"/>
    </source>
</evidence>
<evidence type="ECO:0000313" key="9">
    <source>
        <dbReference type="EMBL" id="ANY16633.1"/>
    </source>
</evidence>
<comment type="similarity">
    <text evidence="2 7">Belongs to the class-I pyridoxal-phosphate-dependent aminotransferase family.</text>
</comment>
<dbReference type="PRINTS" id="PR00799">
    <property type="entry name" value="TRANSAMINASE"/>
</dbReference>
<keyword evidence="12" id="KW-1185">Reference proteome</keyword>
<evidence type="ECO:0000256" key="7">
    <source>
        <dbReference type="RuleBase" id="RU000481"/>
    </source>
</evidence>
<dbReference type="GO" id="GO:0004838">
    <property type="term" value="F:L-tyrosine-2-oxoglutarate transaminase activity"/>
    <property type="evidence" value="ECO:0007669"/>
    <property type="project" value="TreeGrafter"/>
</dbReference>
<name>A0A0J6F5W2_9BORD</name>
<evidence type="ECO:0000313" key="12">
    <source>
        <dbReference type="Proteomes" id="UP000092950"/>
    </source>
</evidence>
<dbReference type="AlphaFoldDB" id="A0A0J6F5W2"/>
<dbReference type="NCBIfam" id="NF006719">
    <property type="entry name" value="PRK09257.1"/>
    <property type="match status" value="1"/>
</dbReference>
<dbReference type="InterPro" id="IPR015421">
    <property type="entry name" value="PyrdxlP-dep_Trfase_major"/>
</dbReference>
<dbReference type="Gene3D" id="3.90.1150.10">
    <property type="entry name" value="Aspartate Aminotransferase, domain 1"/>
    <property type="match status" value="1"/>
</dbReference>
<comment type="cofactor">
    <cofactor evidence="1 7">
        <name>pyridoxal 5'-phosphate</name>
        <dbReference type="ChEBI" id="CHEBI:597326"/>
    </cofactor>
</comment>
<dbReference type="OrthoDB" id="9766445at2"/>
<evidence type="ECO:0000256" key="6">
    <source>
        <dbReference type="ARBA" id="ARBA00022898"/>
    </source>
</evidence>
<dbReference type="CDD" id="cd00609">
    <property type="entry name" value="AAT_like"/>
    <property type="match status" value="1"/>
</dbReference>
<dbReference type="PANTHER" id="PTHR11879">
    <property type="entry name" value="ASPARTATE AMINOTRANSFERASE"/>
    <property type="match status" value="1"/>
</dbReference>
<dbReference type="GO" id="GO:0042802">
    <property type="term" value="F:identical protein binding"/>
    <property type="evidence" value="ECO:0007669"/>
    <property type="project" value="TreeGrafter"/>
</dbReference>
<dbReference type="Gene3D" id="3.40.640.10">
    <property type="entry name" value="Type I PLP-dependent aspartate aminotransferase-like (Major domain)"/>
    <property type="match status" value="1"/>
</dbReference>
<dbReference type="SUPFAM" id="SSF53383">
    <property type="entry name" value="PLP-dependent transferases"/>
    <property type="match status" value="1"/>
</dbReference>
<dbReference type="FunFam" id="3.90.1150.10:FF:000001">
    <property type="entry name" value="Aspartate aminotransferase"/>
    <property type="match status" value="1"/>
</dbReference>
<dbReference type="EC" id="2.6.1.-" evidence="7"/>
<dbReference type="InterPro" id="IPR000796">
    <property type="entry name" value="Asp_trans"/>
</dbReference>
<feature type="domain" description="Aminotransferase class I/classII large" evidence="8">
    <location>
        <begin position="30"/>
        <end position="395"/>
    </location>
</feature>
<evidence type="ECO:0000313" key="10">
    <source>
        <dbReference type="EMBL" id="CUI30226.1"/>
    </source>
</evidence>
<dbReference type="EMBL" id="CYTV01000001">
    <property type="protein sequence ID" value="CUI30226.1"/>
    <property type="molecule type" value="Genomic_DNA"/>
</dbReference>
<sequence>MSTLFASVELAPRDPILGLNEQYNADTRPGKVNLGVGVYYDDEGRIPLLGAVRKAEIARVEAAAARGYLPIEGIAAYNKGAQTLLLGNDSTLAAEGRVLTTQTLGGTGALKVGADFLKQLLPQSKVMISDPSWENHRALFERSGFKVETYPYYDAATRGLNFEGMLAALKAAPEQTIVVLHACCHNPTGVDPTPEQWKQIAEVVKARKLVPFLDIAYQGFGEDLEQDASVVRLFASMDMTMFISSSFSKSFSLYGERVGALTVVAGDKDEATRVLSQLKRVIRTNYSNPPTHGGVVVANVLNTPELLAEWKQELAGMRDRIRLMRKQLVEKIKAQGATQDFSFVLQQRGMFSYSGLSSAQVDRLREEHGVYAVASGRICVAALNSRNIDVVAAAIAAVLK</sequence>
<dbReference type="GO" id="GO:0033585">
    <property type="term" value="P:L-phenylalanine biosynthetic process from chorismate via phenylpyruvate"/>
    <property type="evidence" value="ECO:0007669"/>
    <property type="project" value="TreeGrafter"/>
</dbReference>
<evidence type="ECO:0000313" key="11">
    <source>
        <dbReference type="Proteomes" id="UP000053096"/>
    </source>
</evidence>
<dbReference type="InterPro" id="IPR004838">
    <property type="entry name" value="NHTrfase_class1_PyrdxlP-BS"/>
</dbReference>
<accession>A0A0M7BU02</accession>
<evidence type="ECO:0000256" key="2">
    <source>
        <dbReference type="ARBA" id="ARBA00007441"/>
    </source>
</evidence>
<dbReference type="Proteomes" id="UP000053096">
    <property type="component" value="Unassembled WGS sequence"/>
</dbReference>